<name>A0A3Z6QJV7_SALEB</name>
<feature type="compositionally biased region" description="Polar residues" evidence="1">
    <location>
        <begin position="53"/>
        <end position="63"/>
    </location>
</feature>
<organism evidence="2">
    <name type="scientific">Salmonella enterica subsp. enterica serovar Java</name>
    <dbReference type="NCBI Taxonomy" id="224729"/>
    <lineage>
        <taxon>Bacteria</taxon>
        <taxon>Pseudomonadati</taxon>
        <taxon>Pseudomonadota</taxon>
        <taxon>Gammaproteobacteria</taxon>
        <taxon>Enterobacterales</taxon>
        <taxon>Enterobacteriaceae</taxon>
        <taxon>Salmonella</taxon>
    </lineage>
</organism>
<protein>
    <submittedName>
        <fullName evidence="2">Uncharacterized protein</fullName>
    </submittedName>
</protein>
<evidence type="ECO:0000256" key="1">
    <source>
        <dbReference type="SAM" id="MobiDB-lite"/>
    </source>
</evidence>
<dbReference type="EMBL" id="AAHPHN010000008">
    <property type="protein sequence ID" value="EBY8641371.1"/>
    <property type="molecule type" value="Genomic_DNA"/>
</dbReference>
<dbReference type="AlphaFoldDB" id="A0A3Z6QJV7"/>
<reference evidence="2" key="1">
    <citation type="submission" date="2018-09" db="EMBL/GenBank/DDBJ databases">
        <authorList>
            <person name="Ashton P.M."/>
            <person name="Dallman T."/>
            <person name="Nair S."/>
            <person name="De Pinna E."/>
            <person name="Peters T."/>
            <person name="Grant K."/>
        </authorList>
    </citation>
    <scope>NUCLEOTIDE SEQUENCE [LARGE SCALE GENOMIC DNA]</scope>
    <source>
        <strain evidence="3">140692</strain>
        <strain evidence="4">367309</strain>
        <strain evidence="2">412099</strain>
    </source>
</reference>
<sequence>MTTETGVNNSPTLIKRDVTTEVSLADGDIILLGGLAEQSDGFRPKQYRADPGFQTSGGRSPFL</sequence>
<proteinExistence type="predicted"/>
<evidence type="ECO:0000313" key="4">
    <source>
        <dbReference type="EMBL" id="ECW2469135.1"/>
    </source>
</evidence>
<dbReference type="EMBL" id="AAAGSE010000012">
    <property type="protein sequence ID" value="EAC0787230.1"/>
    <property type="molecule type" value="Genomic_DNA"/>
</dbReference>
<comment type="caution">
    <text evidence="2">The sequence shown here is derived from an EMBL/GenBank/DDBJ whole genome shotgun (WGS) entry which is preliminary data.</text>
</comment>
<evidence type="ECO:0000313" key="3">
    <source>
        <dbReference type="EMBL" id="EBY8641371.1"/>
    </source>
</evidence>
<dbReference type="EMBL" id="AAKVUB010000016">
    <property type="protein sequence ID" value="ECW2469135.1"/>
    <property type="molecule type" value="Genomic_DNA"/>
</dbReference>
<evidence type="ECO:0000313" key="2">
    <source>
        <dbReference type="EMBL" id="EAC0787230.1"/>
    </source>
</evidence>
<accession>A0A3Z6QJV7</accession>
<dbReference type="Proteomes" id="UP000839631">
    <property type="component" value="Unassembled WGS sequence"/>
</dbReference>
<gene>
    <name evidence="2" type="ORF">D6K54_10770</name>
    <name evidence="3" type="ORF">D6S17_07250</name>
    <name evidence="4" type="ORF">EZX71_14515</name>
</gene>
<feature type="region of interest" description="Disordered" evidence="1">
    <location>
        <begin position="41"/>
        <end position="63"/>
    </location>
</feature>
<dbReference type="Proteomes" id="UP000839733">
    <property type="component" value="Unassembled WGS sequence"/>
</dbReference>